<dbReference type="Pfam" id="PF01501">
    <property type="entry name" value="Glyco_transf_8"/>
    <property type="match status" value="1"/>
</dbReference>
<dbReference type="GO" id="GO:0046872">
    <property type="term" value="F:metal ion binding"/>
    <property type="evidence" value="ECO:0007669"/>
    <property type="project" value="UniProtKB-KW"/>
</dbReference>
<keyword evidence="3" id="KW-0479">Metal-binding</keyword>
<organism evidence="4 5">
    <name type="scientific">Streptococcus pneumoniae</name>
    <dbReference type="NCBI Taxonomy" id="1313"/>
    <lineage>
        <taxon>Bacteria</taxon>
        <taxon>Bacillati</taxon>
        <taxon>Bacillota</taxon>
        <taxon>Bacilli</taxon>
        <taxon>Lactobacillales</taxon>
        <taxon>Streptococcaceae</taxon>
        <taxon>Streptococcus</taxon>
    </lineage>
</organism>
<dbReference type="InterPro" id="IPR050748">
    <property type="entry name" value="Glycosyltrans_8_dom-fam"/>
</dbReference>
<dbReference type="Proteomes" id="UP000311674">
    <property type="component" value="Unassembled WGS sequence"/>
</dbReference>
<keyword evidence="2 4" id="KW-0808">Transferase</keyword>
<evidence type="ECO:0000256" key="2">
    <source>
        <dbReference type="ARBA" id="ARBA00022679"/>
    </source>
</evidence>
<dbReference type="GO" id="GO:0016757">
    <property type="term" value="F:glycosyltransferase activity"/>
    <property type="evidence" value="ECO:0007669"/>
    <property type="project" value="UniProtKB-KW"/>
</dbReference>
<evidence type="ECO:0000256" key="3">
    <source>
        <dbReference type="ARBA" id="ARBA00022723"/>
    </source>
</evidence>
<evidence type="ECO:0000313" key="4">
    <source>
        <dbReference type="EMBL" id="VSC30482.1"/>
    </source>
</evidence>
<dbReference type="EMBL" id="CABBMN010000005">
    <property type="protein sequence ID" value="VSC30482.1"/>
    <property type="molecule type" value="Genomic_DNA"/>
</dbReference>
<name>A0A0T7ZIU5_STREE</name>
<dbReference type="PANTHER" id="PTHR13778">
    <property type="entry name" value="GLYCOSYLTRANSFERASE 8 DOMAIN-CONTAINING PROTEIN"/>
    <property type="match status" value="1"/>
</dbReference>
<dbReference type="RefSeq" id="WP_050199490.1">
    <property type="nucleotide sequence ID" value="NZ_CFCQ01000073.1"/>
</dbReference>
<dbReference type="PANTHER" id="PTHR13778:SF47">
    <property type="entry name" value="LIPOPOLYSACCHARIDE 1,3-GALACTOSYLTRANSFERASE"/>
    <property type="match status" value="1"/>
</dbReference>
<dbReference type="InterPro" id="IPR029044">
    <property type="entry name" value="Nucleotide-diphossugar_trans"/>
</dbReference>
<accession>A0A0T7ZIU5</accession>
<keyword evidence="1" id="KW-0328">Glycosyltransferase</keyword>
<evidence type="ECO:0000313" key="5">
    <source>
        <dbReference type="Proteomes" id="UP000311674"/>
    </source>
</evidence>
<reference evidence="4 5" key="1">
    <citation type="submission" date="2019-04" db="EMBL/GenBank/DDBJ databases">
        <authorList>
            <consortium name="Pathogen Informatics"/>
        </authorList>
    </citation>
    <scope>NUCLEOTIDE SEQUENCE [LARGE SCALE GENOMIC DNA]</scope>
    <source>
        <strain evidence="4 5">GPSC148</strain>
    </source>
</reference>
<proteinExistence type="predicted"/>
<dbReference type="CDD" id="cd04194">
    <property type="entry name" value="GT8_A4GalT_like"/>
    <property type="match status" value="1"/>
</dbReference>
<gene>
    <name evidence="4" type="primary">gspA_4</name>
    <name evidence="4" type="ORF">SAMEA3390019_00844</name>
</gene>
<evidence type="ECO:0000256" key="1">
    <source>
        <dbReference type="ARBA" id="ARBA00022676"/>
    </source>
</evidence>
<dbReference type="InterPro" id="IPR002495">
    <property type="entry name" value="Glyco_trans_8"/>
</dbReference>
<dbReference type="Gene3D" id="3.90.550.10">
    <property type="entry name" value="Spore Coat Polysaccharide Biosynthesis Protein SpsA, Chain A"/>
    <property type="match status" value="1"/>
</dbReference>
<protein>
    <submittedName>
        <fullName evidence="4">Glycosyl transferase family protein</fullName>
    </submittedName>
</protein>
<sequence length="401" mass="46918">MKKAIVLGADNHYMDKVETTIKSICSKNKEVKFYVFNSDLPTEWFQLMDKRLSVLGSEIVNVKVTESLINQFHLPLPHLSSATYLRYFIPTIVFEKRALYLDSDIIVTADLTSLFKFPLDGCPLAAVPDIPNTSEGFNSGVLLIDTDRWREDDIQNQLLNLTIKHHEHVYGDQEILNMLFKDRWKKLSLSYNLQVGYDTYRHSLGDNEWYHLFEGIPNIIHYTTQNKPWSHYRFNRFRDIWWFYYGLNWNDILLDNQILQENFEKLIKPITCHASIFTNTGDIEGLPYLLEQLPNVQFHIAAPTYFSPNIVELQRYSNLYIYPCVDPKMKETLINQTNFYLDINYGPALDDALQEIVRQGNPIYSFESTSHFSNGENQVFAVDNVDEMVKNIQNKLSESHR</sequence>
<dbReference type="SUPFAM" id="SSF53448">
    <property type="entry name" value="Nucleotide-diphospho-sugar transferases"/>
    <property type="match status" value="1"/>
</dbReference>
<dbReference type="AlphaFoldDB" id="A0A0T7ZIU5"/>